<dbReference type="EMBL" id="AKFT01000014">
    <property type="protein sequence ID" value="EJF47395.1"/>
    <property type="molecule type" value="Genomic_DNA"/>
</dbReference>
<name>J1HN23_9ACTO</name>
<gene>
    <name evidence="1" type="ORF">HMPREF1318_2077</name>
</gene>
<reference evidence="1 2" key="1">
    <citation type="submission" date="2012-05" db="EMBL/GenBank/DDBJ databases">
        <authorList>
            <person name="Harkins D.M."/>
            <person name="Madupu R."/>
            <person name="Durkin A.S."/>
            <person name="Torralba M."/>
            <person name="Methe B."/>
            <person name="Sutton G.G."/>
            <person name="Nelson K.E."/>
        </authorList>
    </citation>
    <scope>NUCLEOTIDE SEQUENCE [LARGE SCALE GENOMIC DNA]</scope>
    <source>
        <strain evidence="1 2">F0489</strain>
    </source>
</reference>
<organism evidence="1 2">
    <name type="scientific">Actinomyces massiliensis F0489</name>
    <dbReference type="NCBI Taxonomy" id="1125718"/>
    <lineage>
        <taxon>Bacteria</taxon>
        <taxon>Bacillati</taxon>
        <taxon>Actinomycetota</taxon>
        <taxon>Actinomycetes</taxon>
        <taxon>Actinomycetales</taxon>
        <taxon>Actinomycetaceae</taxon>
        <taxon>Actinomyces</taxon>
    </lineage>
</organism>
<dbReference type="AlphaFoldDB" id="J1HN23"/>
<comment type="caution">
    <text evidence="1">The sequence shown here is derived from an EMBL/GenBank/DDBJ whole genome shotgun (WGS) entry which is preliminary data.</text>
</comment>
<sequence>MRGLLVERGKGFLNSGSPLHEMMGKPNARMCIHEPAGEG</sequence>
<protein>
    <submittedName>
        <fullName evidence="1">Uncharacterized protein</fullName>
    </submittedName>
</protein>
<evidence type="ECO:0000313" key="1">
    <source>
        <dbReference type="EMBL" id="EJF47395.1"/>
    </source>
</evidence>
<dbReference type="PATRIC" id="fig|1125718.3.peg.313"/>
<keyword evidence="2" id="KW-1185">Reference proteome</keyword>
<accession>J1HN23</accession>
<evidence type="ECO:0000313" key="2">
    <source>
        <dbReference type="Proteomes" id="UP000002941"/>
    </source>
</evidence>
<dbReference type="Proteomes" id="UP000002941">
    <property type="component" value="Unassembled WGS sequence"/>
</dbReference>
<proteinExistence type="predicted"/>